<accession>A0A4W5M659</accession>
<feature type="compositionally biased region" description="Pro residues" evidence="1">
    <location>
        <begin position="368"/>
        <end position="378"/>
    </location>
</feature>
<protein>
    <submittedName>
        <fullName evidence="2">Uncharacterized protein</fullName>
    </submittedName>
</protein>
<feature type="compositionally biased region" description="Polar residues" evidence="1">
    <location>
        <begin position="11"/>
        <end position="20"/>
    </location>
</feature>
<evidence type="ECO:0000256" key="1">
    <source>
        <dbReference type="SAM" id="MobiDB-lite"/>
    </source>
</evidence>
<feature type="region of interest" description="Disordered" evidence="1">
    <location>
        <begin position="1"/>
        <end position="20"/>
    </location>
</feature>
<feature type="compositionally biased region" description="Basic and acidic residues" evidence="1">
    <location>
        <begin position="146"/>
        <end position="157"/>
    </location>
</feature>
<feature type="region of interest" description="Disordered" evidence="1">
    <location>
        <begin position="336"/>
        <end position="409"/>
    </location>
</feature>
<keyword evidence="3" id="KW-1185">Reference proteome</keyword>
<feature type="region of interest" description="Disordered" evidence="1">
    <location>
        <begin position="91"/>
        <end position="309"/>
    </location>
</feature>
<feature type="compositionally biased region" description="Polar residues" evidence="1">
    <location>
        <begin position="196"/>
        <end position="304"/>
    </location>
</feature>
<sequence>MPLERLPLPTPSQVVERNSQNTIDAAMLDPTADSIMESAEPEKEKPRIGGGSRVSTYFITPFNPQALQRRTCDRKYKHYDVTPRTAMIVANLPPAGTGPGTQPTGKQPTQPFVSGPTSSALPSSSSVGTIFPNSPYTVSVKAGQTSRRDREETKDRSNSAAGGGGDTRTSTNSPITFRQPRNLQPPPGTFYKPPGSSRTRGWPSSSTCGTTSPINMSPTSPAVKTSSPTSPAVKTSSPTSPAVKTSSPTSPAVKTSSPTSPAVKTSSPTSPAVKTSSPTSPAVKTSSPTSPAVKTSSPTSPAVKTSSPTSPTALLLLASSHSSTITFSSTPMVTTATFQTSNPPIHCPQDSVDSSVSVDPGVETSADLPPPLSPPPSSPEDLSPTEAKPLHQRLRPRAKPSAPGEAHFV</sequence>
<feature type="compositionally biased region" description="Low complexity" evidence="1">
    <location>
        <begin position="350"/>
        <end position="359"/>
    </location>
</feature>
<dbReference type="STRING" id="62062.ENSHHUP00000033329"/>
<reference evidence="2" key="3">
    <citation type="submission" date="2025-09" db="UniProtKB">
        <authorList>
            <consortium name="Ensembl"/>
        </authorList>
    </citation>
    <scope>IDENTIFICATION</scope>
</reference>
<organism evidence="2 3">
    <name type="scientific">Hucho hucho</name>
    <name type="common">huchen</name>
    <dbReference type="NCBI Taxonomy" id="62062"/>
    <lineage>
        <taxon>Eukaryota</taxon>
        <taxon>Metazoa</taxon>
        <taxon>Chordata</taxon>
        <taxon>Craniata</taxon>
        <taxon>Vertebrata</taxon>
        <taxon>Euteleostomi</taxon>
        <taxon>Actinopterygii</taxon>
        <taxon>Neopterygii</taxon>
        <taxon>Teleostei</taxon>
        <taxon>Protacanthopterygii</taxon>
        <taxon>Salmoniformes</taxon>
        <taxon>Salmonidae</taxon>
        <taxon>Salmoninae</taxon>
        <taxon>Hucho</taxon>
    </lineage>
</organism>
<proteinExistence type="predicted"/>
<reference evidence="3" key="1">
    <citation type="submission" date="2018-06" db="EMBL/GenBank/DDBJ databases">
        <title>Genome assembly of Danube salmon.</title>
        <authorList>
            <person name="Macqueen D.J."/>
            <person name="Gundappa M.K."/>
        </authorList>
    </citation>
    <scope>NUCLEOTIDE SEQUENCE [LARGE SCALE GENOMIC DNA]</scope>
</reference>
<feature type="compositionally biased region" description="Polar residues" evidence="1">
    <location>
        <begin position="167"/>
        <end position="182"/>
    </location>
</feature>
<dbReference type="AlphaFoldDB" id="A0A4W5M659"/>
<dbReference type="Proteomes" id="UP000314982">
    <property type="component" value="Unassembled WGS sequence"/>
</dbReference>
<reference evidence="2" key="2">
    <citation type="submission" date="2025-08" db="UniProtKB">
        <authorList>
            <consortium name="Ensembl"/>
        </authorList>
    </citation>
    <scope>IDENTIFICATION</scope>
</reference>
<evidence type="ECO:0000313" key="3">
    <source>
        <dbReference type="Proteomes" id="UP000314982"/>
    </source>
</evidence>
<feature type="compositionally biased region" description="Polar residues" evidence="1">
    <location>
        <begin position="131"/>
        <end position="145"/>
    </location>
</feature>
<evidence type="ECO:0000313" key="2">
    <source>
        <dbReference type="Ensembl" id="ENSHHUP00000033329.1"/>
    </source>
</evidence>
<dbReference type="Ensembl" id="ENSHHUT00000034678.1">
    <property type="protein sequence ID" value="ENSHHUP00000033329.1"/>
    <property type="gene ID" value="ENSHHUG00000021073.1"/>
</dbReference>
<name>A0A4W5M659_9TELE</name>
<feature type="compositionally biased region" description="Low complexity" evidence="1">
    <location>
        <begin position="100"/>
        <end position="129"/>
    </location>
</feature>